<keyword evidence="5" id="KW-1185">Reference proteome</keyword>
<dbReference type="GO" id="GO:0007264">
    <property type="term" value="P:small GTPase-mediated signal transduction"/>
    <property type="evidence" value="ECO:0007669"/>
    <property type="project" value="InterPro"/>
</dbReference>
<feature type="domain" description="C2 DOCK-type" evidence="3">
    <location>
        <begin position="649"/>
        <end position="827"/>
    </location>
</feature>
<feature type="compositionally biased region" description="Polar residues" evidence="2">
    <location>
        <begin position="205"/>
        <end position="216"/>
    </location>
</feature>
<dbReference type="EMBL" id="UZAN01041304">
    <property type="protein sequence ID" value="VDP72611.1"/>
    <property type="molecule type" value="Genomic_DNA"/>
</dbReference>
<dbReference type="PROSITE" id="PS51650">
    <property type="entry name" value="C2_DOCK"/>
    <property type="match status" value="1"/>
</dbReference>
<comment type="similarity">
    <text evidence="1">Belongs to the DOCK family.</text>
</comment>
<evidence type="ECO:0000313" key="4">
    <source>
        <dbReference type="EMBL" id="VDP72611.1"/>
    </source>
</evidence>
<evidence type="ECO:0000313" key="5">
    <source>
        <dbReference type="Proteomes" id="UP000272942"/>
    </source>
</evidence>
<reference evidence="6" key="1">
    <citation type="submission" date="2016-06" db="UniProtKB">
        <authorList>
            <consortium name="WormBaseParasite"/>
        </authorList>
    </citation>
    <scope>IDENTIFICATION</scope>
</reference>
<evidence type="ECO:0000256" key="2">
    <source>
        <dbReference type="SAM" id="MobiDB-lite"/>
    </source>
</evidence>
<dbReference type="GO" id="GO:0005085">
    <property type="term" value="F:guanyl-nucleotide exchange factor activity"/>
    <property type="evidence" value="ECO:0007669"/>
    <property type="project" value="InterPro"/>
</dbReference>
<reference evidence="4 5" key="2">
    <citation type="submission" date="2018-11" db="EMBL/GenBank/DDBJ databases">
        <authorList>
            <consortium name="Pathogen Informatics"/>
        </authorList>
    </citation>
    <scope>NUCLEOTIDE SEQUENCE [LARGE SCALE GENOMIC DNA]</scope>
    <source>
        <strain evidence="4 5">Egypt</strain>
    </source>
</reference>
<protein>
    <submittedName>
        <fullName evidence="6">C2 DOCK-type domain-containing protein</fullName>
    </submittedName>
</protein>
<name>A0A183ABW0_9TREM</name>
<dbReference type="Pfam" id="PF14429">
    <property type="entry name" value="DOCK-C2"/>
    <property type="match status" value="1"/>
</dbReference>
<feature type="compositionally biased region" description="Polar residues" evidence="2">
    <location>
        <begin position="1060"/>
        <end position="1069"/>
    </location>
</feature>
<dbReference type="PANTHER" id="PTHR23317">
    <property type="entry name" value="DEDICATOR OF CYTOKINESIS DOCK"/>
    <property type="match status" value="1"/>
</dbReference>
<evidence type="ECO:0000313" key="6">
    <source>
        <dbReference type="WBParaSite" id="ECPE_0000445701-mRNA-1"/>
    </source>
</evidence>
<dbReference type="PANTHER" id="PTHR23317:SF76">
    <property type="entry name" value="LD20667P"/>
    <property type="match status" value="1"/>
</dbReference>
<dbReference type="Proteomes" id="UP000272942">
    <property type="component" value="Unassembled WGS sequence"/>
</dbReference>
<dbReference type="OrthoDB" id="47328at2759"/>
<dbReference type="InterPro" id="IPR027007">
    <property type="entry name" value="C2_DOCK-type_domain"/>
</dbReference>
<accession>A0A183ABW0</accession>
<organism evidence="6">
    <name type="scientific">Echinostoma caproni</name>
    <dbReference type="NCBI Taxonomy" id="27848"/>
    <lineage>
        <taxon>Eukaryota</taxon>
        <taxon>Metazoa</taxon>
        <taxon>Spiralia</taxon>
        <taxon>Lophotrochozoa</taxon>
        <taxon>Platyhelminthes</taxon>
        <taxon>Trematoda</taxon>
        <taxon>Digenea</taxon>
        <taxon>Plagiorchiida</taxon>
        <taxon>Echinostomata</taxon>
        <taxon>Echinostomatoidea</taxon>
        <taxon>Echinostomatidae</taxon>
        <taxon>Echinostoma</taxon>
    </lineage>
</organism>
<sequence length="1469" mass="164725">MHDQELRVDIGRDRRTSFTGHKGSLDYRSVKTVSDVAEECVNAYLRPYFYFNAEPSAEFSSSDIDDQTDLVDYESACATTLGEIQPAANRMLGPGSSPRIPRSFFDQFTDASLFLLTDFLQLQIDQTEIEPVFGRAFLYNVHSRSRVSETFHFDTNSDNLLGLFNGSNSDQQIDYRELTTMSKTGLFRVSKQRGADKFTGAGDSLQRNPPRSTPISTRDVESHSLVTLSEENDGFSNSESGLILSFRDSARPPVRTNGNTNSDSCFASGTFLVIRVDKVLQQGDIGDILELHNKDEKVRNLDEMILSRRVRRTTRPSPSTNSSIRCCGFQLDVVSHQIVTARNHVMFMLSKWLCLFKLAKTNSSVFSNAEIHSHYCFRYEKIMFESECSSEPMKHAGWADKRSQSVGAKHGTKVVSHSRSAELDDLLFTCTPTKDRSVLDSGDASATTSSPFVSVDLEINTFYRWEWDKSCDEELGRCLSDMHRNTLARLAVVDVATRTLAATAQHSVGQPNLRDAMPVAELLRPATLKRLKTASNLTLRVRLQATEAFNLPALLTLTGSHSAAGKSHHRLIKSLPLLSPESLPYNGSFFHTFIRPQSSGRVSSQAAIDKLLPRRQETNAPSSFCELRPIREVLELPSPQLMSPFTSYRNLLYVYPRSVSFPASRQNSSRNIAICVQLLCTDGDVTKSLPAIFGRSSCPTFVKEAFTTVLYHNRSPDLYDEIKIQLPSQVDENLYLLFTFYHVSCQFKKVESNAALDSVIGYSWLPVMHQGTLSSVDVNLLVSTMKPTPALAKLRPDLKEMSEKYHMDAFKWVDAHRELFRVSTLAISSVYPGDACVEMLLSACHPTRVLSTVLSFSENDSWIRLARCISTASIGQLIAFLVPLLDGFFRLMAVSLLYQNSTRDSDTDDRCAFGFSAVYLLSLFCERLTNSLPEWNDSNGRNRLLIGYLMGSNSVDLEKVLACHFDGLPLFGIPAVEELVDGIDPQQLRPSSSLPGEFLQVFLAPGEASDERIERVPVVAWWFIFETLIRFLIEYSPLRPGEPKALTSPSTRQRRKQSTKDTSLPDSSTLDKGTDAILNDLNSFISTFTRRLILRIGPKAESTSRADTTEYAMKLNRSLSHFLFDLMTLTPGKFILSAIVAHHRAISERIRHITSTMTISSDHWELEVLFQCKLDLLRIVCSHERYLTLTGVIPSGPSVLLDRVVVVVENGQVKCVERENFPRIIHEEESDPFGYQNVLTLILASELEACMSLNSHKLQNQATSLLWDLLHQHELNARSDSPTGGETVPVRGTFNGLDKIAMLYVVLLDIGCQLVTKVPKIHKASMPSSNSSSRFPSTLLEVGLSESGKSTFVMLPDDYSADGNPGRLTEPIQEYVCDTDAMRKWLLSLLWIMRYAPEAIIRGWLRQLTPESRMQLVCILHVIVNVFEYQVIYSTANTELLKFAEALVIHALEFDILLHGETPQKTETL</sequence>
<evidence type="ECO:0000256" key="1">
    <source>
        <dbReference type="PROSITE-ProRule" id="PRU00983"/>
    </source>
</evidence>
<evidence type="ECO:0000259" key="3">
    <source>
        <dbReference type="PROSITE" id="PS51650"/>
    </source>
</evidence>
<dbReference type="InterPro" id="IPR026791">
    <property type="entry name" value="DOCK"/>
</dbReference>
<feature type="region of interest" description="Disordered" evidence="2">
    <location>
        <begin position="1042"/>
        <end position="1069"/>
    </location>
</feature>
<proteinExistence type="inferred from homology"/>
<dbReference type="Gene3D" id="2.60.40.150">
    <property type="entry name" value="C2 domain"/>
    <property type="match status" value="1"/>
</dbReference>
<dbReference type="InterPro" id="IPR035892">
    <property type="entry name" value="C2_domain_sf"/>
</dbReference>
<feature type="region of interest" description="Disordered" evidence="2">
    <location>
        <begin position="197"/>
        <end position="220"/>
    </location>
</feature>
<dbReference type="WBParaSite" id="ECPE_0000445701-mRNA-1">
    <property type="protein sequence ID" value="ECPE_0000445701-mRNA-1"/>
    <property type="gene ID" value="ECPE_0000445701"/>
</dbReference>
<gene>
    <name evidence="4" type="ORF">ECPE_LOCUS4445</name>
</gene>